<organism evidence="2 3">
    <name type="scientific">Acacia crassicarpa</name>
    <name type="common">northern wattle</name>
    <dbReference type="NCBI Taxonomy" id="499986"/>
    <lineage>
        <taxon>Eukaryota</taxon>
        <taxon>Viridiplantae</taxon>
        <taxon>Streptophyta</taxon>
        <taxon>Embryophyta</taxon>
        <taxon>Tracheophyta</taxon>
        <taxon>Spermatophyta</taxon>
        <taxon>Magnoliopsida</taxon>
        <taxon>eudicotyledons</taxon>
        <taxon>Gunneridae</taxon>
        <taxon>Pentapetalae</taxon>
        <taxon>rosids</taxon>
        <taxon>fabids</taxon>
        <taxon>Fabales</taxon>
        <taxon>Fabaceae</taxon>
        <taxon>Caesalpinioideae</taxon>
        <taxon>mimosoid clade</taxon>
        <taxon>Acacieae</taxon>
        <taxon>Acacia</taxon>
    </lineage>
</organism>
<evidence type="ECO:0000256" key="1">
    <source>
        <dbReference type="SAM" id="MobiDB-lite"/>
    </source>
</evidence>
<dbReference type="Proteomes" id="UP001293593">
    <property type="component" value="Unassembled WGS sequence"/>
</dbReference>
<evidence type="ECO:0000313" key="3">
    <source>
        <dbReference type="Proteomes" id="UP001293593"/>
    </source>
</evidence>
<name>A0AAE1IQF7_9FABA</name>
<comment type="caution">
    <text evidence="2">The sequence shown here is derived from an EMBL/GenBank/DDBJ whole genome shotgun (WGS) entry which is preliminary data.</text>
</comment>
<feature type="region of interest" description="Disordered" evidence="1">
    <location>
        <begin position="247"/>
        <end position="304"/>
    </location>
</feature>
<sequence length="336" mass="37432">MATLAGEVSVFADTNLGTRIALNVPEDITAGAFKRDFERVHFMCLPNSGKIQVNGLMVKRKLCFYYLPDSLPLKYVFHGMRSAWFLHVEASHSKNFCVLHLPEPAPTNHFEPQDFLNCNADDDKATGNSEDKTVHIVKEKKRRRKFNKKHLQNAASAMPEGCSCKLEERSTGKNYKSPVVMPENEVEIPVKPNANTMQGSPSKMSAEVLSVTGIIDKYFPTSNRIDNFSSPSFSDVTSSAVYEEVGNQPRAKNLETPPLNVSRSPLLHVNSVSGTSQDKRRESKLRKHLLSASQSLGVSPNKQSPTLSLCRFKDEKRSLQKSQTIGLLFDISDSDD</sequence>
<dbReference type="EMBL" id="JAWXYG010000014">
    <property type="protein sequence ID" value="KAK4254641.1"/>
    <property type="molecule type" value="Genomic_DNA"/>
</dbReference>
<dbReference type="AlphaFoldDB" id="A0AAE1IQF7"/>
<reference evidence="2" key="1">
    <citation type="submission" date="2023-10" db="EMBL/GenBank/DDBJ databases">
        <title>Chromosome-level genome of the transformable northern wattle, Acacia crassicarpa.</title>
        <authorList>
            <person name="Massaro I."/>
            <person name="Sinha N.R."/>
            <person name="Poethig S."/>
            <person name="Leichty A.R."/>
        </authorList>
    </citation>
    <scope>NUCLEOTIDE SEQUENCE</scope>
    <source>
        <strain evidence="2">Acra3RX</strain>
        <tissue evidence="2">Leaf</tissue>
    </source>
</reference>
<accession>A0AAE1IQF7</accession>
<protein>
    <submittedName>
        <fullName evidence="2">Uncharacterized protein</fullName>
    </submittedName>
</protein>
<feature type="compositionally biased region" description="Polar residues" evidence="1">
    <location>
        <begin position="291"/>
        <end position="304"/>
    </location>
</feature>
<gene>
    <name evidence="2" type="ORF">QN277_009994</name>
</gene>
<proteinExistence type="predicted"/>
<keyword evidence="3" id="KW-1185">Reference proteome</keyword>
<evidence type="ECO:0000313" key="2">
    <source>
        <dbReference type="EMBL" id="KAK4254641.1"/>
    </source>
</evidence>